<dbReference type="Gene3D" id="3.80.10.10">
    <property type="entry name" value="Ribonuclease Inhibitor"/>
    <property type="match status" value="1"/>
</dbReference>
<gene>
    <name evidence="2" type="ORF">CINCED_3A001011</name>
</gene>
<dbReference type="InterPro" id="IPR001810">
    <property type="entry name" value="F-box_dom"/>
</dbReference>
<sequence length="414" mass="47993">ESKKQSEEHFIGFDSNDDNVTKQIELKIKLLRARLDEINKINEDNSVTNTVTCQGIECNTVMRDDRFYPQYVYEMNQARKPSMMVCVVQEPKSLSETSEFDNLPSEVISMQSFCDMGTSMKLVFSYLQMKDLLNVAKVCSYWNSIAMDKFIWQYVRLKNATVLDWDKFIHTIDMHRSISLDTRRMLLPKDINEFELFWSKFSLAIPNATQLRALELYRCPASVVEDVMCSLHQLEKLNATSIKNPYVTTDDATIVNQFMSVNLDNMGNMRNLTELQIKGITGIELVSKSKYTFSHMSKLKILSLTSIKAFPKDIFMNLGTVSFDLETLEIGDCEFLPDDFHRFIIKLTNLRSLRLENCCGRWKRIVKSTFNAIKSLKNLKILELINIDYNDSVQQELAKCHNIIELLIIPMYKS</sequence>
<dbReference type="PANTHER" id="PTHR15739">
    <property type="entry name" value="ZINC FINGER PROTEIN"/>
    <property type="match status" value="1"/>
</dbReference>
<dbReference type="Gene3D" id="1.20.1280.50">
    <property type="match status" value="1"/>
</dbReference>
<feature type="domain" description="F-box" evidence="1">
    <location>
        <begin position="123"/>
        <end position="157"/>
    </location>
</feature>
<dbReference type="Proteomes" id="UP000325440">
    <property type="component" value="Unassembled WGS sequence"/>
</dbReference>
<organism evidence="2 3">
    <name type="scientific">Cinara cedri</name>
    <dbReference type="NCBI Taxonomy" id="506608"/>
    <lineage>
        <taxon>Eukaryota</taxon>
        <taxon>Metazoa</taxon>
        <taxon>Ecdysozoa</taxon>
        <taxon>Arthropoda</taxon>
        <taxon>Hexapoda</taxon>
        <taxon>Insecta</taxon>
        <taxon>Pterygota</taxon>
        <taxon>Neoptera</taxon>
        <taxon>Paraneoptera</taxon>
        <taxon>Hemiptera</taxon>
        <taxon>Sternorrhyncha</taxon>
        <taxon>Aphidomorpha</taxon>
        <taxon>Aphidoidea</taxon>
        <taxon>Aphididae</taxon>
        <taxon>Lachninae</taxon>
        <taxon>Cinara</taxon>
    </lineage>
</organism>
<dbReference type="SUPFAM" id="SSF81383">
    <property type="entry name" value="F-box domain"/>
    <property type="match status" value="1"/>
</dbReference>
<dbReference type="EMBL" id="CABPRJ010000147">
    <property type="protein sequence ID" value="VVC27502.1"/>
    <property type="molecule type" value="Genomic_DNA"/>
</dbReference>
<proteinExistence type="predicted"/>
<protein>
    <submittedName>
        <fullName evidence="2">F-box domain,Leucine-rich repeat domain, L domain-like</fullName>
    </submittedName>
</protein>
<dbReference type="Pfam" id="PF12937">
    <property type="entry name" value="F-box-like"/>
    <property type="match status" value="1"/>
</dbReference>
<dbReference type="InterPro" id="IPR036047">
    <property type="entry name" value="F-box-like_dom_sf"/>
</dbReference>
<dbReference type="PANTHER" id="PTHR15739:SF5">
    <property type="entry name" value="LD23158P"/>
    <property type="match status" value="1"/>
</dbReference>
<evidence type="ECO:0000259" key="1">
    <source>
        <dbReference type="Pfam" id="PF12937"/>
    </source>
</evidence>
<dbReference type="InterPro" id="IPR032675">
    <property type="entry name" value="LRR_dom_sf"/>
</dbReference>
<name>A0A5E4MC69_9HEMI</name>
<keyword evidence="3" id="KW-1185">Reference proteome</keyword>
<dbReference type="OrthoDB" id="6629628at2759"/>
<accession>A0A5E4MC69</accession>
<evidence type="ECO:0000313" key="2">
    <source>
        <dbReference type="EMBL" id="VVC27502.1"/>
    </source>
</evidence>
<dbReference type="SUPFAM" id="SSF52047">
    <property type="entry name" value="RNI-like"/>
    <property type="match status" value="1"/>
</dbReference>
<reference evidence="2 3" key="1">
    <citation type="submission" date="2019-08" db="EMBL/GenBank/DDBJ databases">
        <authorList>
            <person name="Alioto T."/>
            <person name="Alioto T."/>
            <person name="Gomez Garrido J."/>
        </authorList>
    </citation>
    <scope>NUCLEOTIDE SEQUENCE [LARGE SCALE GENOMIC DNA]</scope>
</reference>
<dbReference type="AlphaFoldDB" id="A0A5E4MC69"/>
<feature type="non-terminal residue" evidence="2">
    <location>
        <position position="1"/>
    </location>
</feature>
<dbReference type="InterPro" id="IPR052283">
    <property type="entry name" value="GenomicStab_NeuMorph_Reg"/>
</dbReference>
<evidence type="ECO:0000313" key="3">
    <source>
        <dbReference type="Proteomes" id="UP000325440"/>
    </source>
</evidence>